<feature type="domain" description="Reverse transcriptase" evidence="1">
    <location>
        <begin position="1"/>
        <end position="119"/>
    </location>
</feature>
<dbReference type="AlphaFoldDB" id="A0AAV0W1C2"/>
<dbReference type="PROSITE" id="PS50878">
    <property type="entry name" value="RT_POL"/>
    <property type="match status" value="1"/>
</dbReference>
<dbReference type="SUPFAM" id="SSF56672">
    <property type="entry name" value="DNA/RNA polymerases"/>
    <property type="match status" value="1"/>
</dbReference>
<keyword evidence="3" id="KW-1185">Reference proteome</keyword>
<protein>
    <recommendedName>
        <fullName evidence="1">Reverse transcriptase domain-containing protein</fullName>
    </recommendedName>
</protein>
<evidence type="ECO:0000313" key="3">
    <source>
        <dbReference type="Proteomes" id="UP001160148"/>
    </source>
</evidence>
<dbReference type="Pfam" id="PF00078">
    <property type="entry name" value="RVT_1"/>
    <property type="match status" value="1"/>
</dbReference>
<reference evidence="2 3" key="1">
    <citation type="submission" date="2023-01" db="EMBL/GenBank/DDBJ databases">
        <authorList>
            <person name="Whitehead M."/>
        </authorList>
    </citation>
    <scope>NUCLEOTIDE SEQUENCE [LARGE SCALE GENOMIC DNA]</scope>
</reference>
<evidence type="ECO:0000259" key="1">
    <source>
        <dbReference type="PROSITE" id="PS50878"/>
    </source>
</evidence>
<proteinExistence type="predicted"/>
<evidence type="ECO:0000313" key="2">
    <source>
        <dbReference type="EMBL" id="CAI6349547.1"/>
    </source>
</evidence>
<dbReference type="GO" id="GO:0071897">
    <property type="term" value="P:DNA biosynthetic process"/>
    <property type="evidence" value="ECO:0007669"/>
    <property type="project" value="UniProtKB-ARBA"/>
</dbReference>
<dbReference type="Proteomes" id="UP001160148">
    <property type="component" value="Unassembled WGS sequence"/>
</dbReference>
<name>A0AAV0W1C2_9HEMI</name>
<dbReference type="InterPro" id="IPR043502">
    <property type="entry name" value="DNA/RNA_pol_sf"/>
</dbReference>
<dbReference type="EMBL" id="CARXXK010000001">
    <property type="protein sequence ID" value="CAI6349547.1"/>
    <property type="molecule type" value="Genomic_DNA"/>
</dbReference>
<accession>A0AAV0W1C2</accession>
<gene>
    <name evidence="2" type="ORF">MEUPH1_LOCUS6093</name>
</gene>
<organism evidence="2 3">
    <name type="scientific">Macrosiphum euphorbiae</name>
    <name type="common">potato aphid</name>
    <dbReference type="NCBI Taxonomy" id="13131"/>
    <lineage>
        <taxon>Eukaryota</taxon>
        <taxon>Metazoa</taxon>
        <taxon>Ecdysozoa</taxon>
        <taxon>Arthropoda</taxon>
        <taxon>Hexapoda</taxon>
        <taxon>Insecta</taxon>
        <taxon>Pterygota</taxon>
        <taxon>Neoptera</taxon>
        <taxon>Paraneoptera</taxon>
        <taxon>Hemiptera</taxon>
        <taxon>Sternorrhyncha</taxon>
        <taxon>Aphidomorpha</taxon>
        <taxon>Aphidoidea</taxon>
        <taxon>Aphididae</taxon>
        <taxon>Macrosiphini</taxon>
        <taxon>Macrosiphum</taxon>
    </lineage>
</organism>
<dbReference type="PANTHER" id="PTHR33332">
    <property type="entry name" value="REVERSE TRANSCRIPTASE DOMAIN-CONTAINING PROTEIN"/>
    <property type="match status" value="1"/>
</dbReference>
<dbReference type="InterPro" id="IPR000477">
    <property type="entry name" value="RT_dom"/>
</dbReference>
<comment type="caution">
    <text evidence="2">The sequence shown here is derived from an EMBL/GenBank/DDBJ whole genome shotgun (WGS) entry which is preliminary data.</text>
</comment>
<sequence>MSNTHTGLPQGSCLSPLLFNIYISVITLALEEANIPYLIYADALVIFHSHKDLNQASFLLNHALSILASNLNKLHFSVVTHKCKVVIFTRKRRFVPLKLLLDGDPLPVVSEIQYLGLISDSNLRWKADIFQLTSFAYKWANLLRALVGSWWGSRPSSLLQVYKSIIRAKIEYGCCFFGSTALSHHKKLNSLQASCLRTALGSNTYLQYGHLSPTKNLS</sequence>